<dbReference type="PANTHER" id="PTHR38438">
    <property type="entry name" value="RIBOFLAVIN TRANSPORTER RIBU"/>
    <property type="match status" value="1"/>
</dbReference>
<feature type="transmembrane region" description="Helical" evidence="9">
    <location>
        <begin position="151"/>
        <end position="176"/>
    </location>
</feature>
<dbReference type="InterPro" id="IPR025720">
    <property type="entry name" value="RibU"/>
</dbReference>
<dbReference type="EMBL" id="JBEPLN010000028">
    <property type="protein sequence ID" value="MET3634853.1"/>
    <property type="molecule type" value="Genomic_DNA"/>
</dbReference>
<evidence type="ECO:0000256" key="4">
    <source>
        <dbReference type="ARBA" id="ARBA00022475"/>
    </source>
</evidence>
<feature type="transmembrane region" description="Helical" evidence="9">
    <location>
        <begin position="104"/>
        <end position="130"/>
    </location>
</feature>
<evidence type="ECO:0000256" key="2">
    <source>
        <dbReference type="ARBA" id="ARBA00005540"/>
    </source>
</evidence>
<keyword evidence="4 8" id="KW-1003">Cell membrane</keyword>
<protein>
    <recommendedName>
        <fullName evidence="8">Riboflavin transporter</fullName>
    </recommendedName>
</protein>
<sequence>MSKTRKLAYVALLGALSFVLMLVDFPIIPGADFLKVELSILPILVGLTLFGLKEAYVILVLRTLLKLVLNNQGISTLIGLPMNVLALGVFILFFSLIWKKEKTRLQFVLAGLLGTLSLTGVMLLLNYFYAIPLYATFANFDIEKLIGIGRYMIGMVLPFNLIQGLIFTLSFALLYLSLKPLLLKYSYEK</sequence>
<feature type="transmembrane region" description="Helical" evidence="9">
    <location>
        <begin position="40"/>
        <end position="65"/>
    </location>
</feature>
<evidence type="ECO:0000256" key="8">
    <source>
        <dbReference type="PIRNR" id="PIRNR037778"/>
    </source>
</evidence>
<reference evidence="10 11" key="1">
    <citation type="submission" date="2024-06" db="EMBL/GenBank/DDBJ databases">
        <title>Genomic Encyclopedia of Type Strains, Phase IV (KMG-IV): sequencing the most valuable type-strain genomes for metagenomic binning, comparative biology and taxonomic classification.</title>
        <authorList>
            <person name="Goeker M."/>
        </authorList>
    </citation>
    <scope>NUCLEOTIDE SEQUENCE [LARGE SCALE GENOMIC DNA]</scope>
    <source>
        <strain evidence="10 11">DSM 28302</strain>
    </source>
</reference>
<comment type="function">
    <text evidence="8">Probably a riboflavin-binding protein that interacts with the energy-coupling factor (ECF) ABC-transporter complex.</text>
</comment>
<dbReference type="Gene3D" id="1.10.1760.20">
    <property type="match status" value="1"/>
</dbReference>
<name>A0ABV2JGF8_9STRE</name>
<evidence type="ECO:0000256" key="7">
    <source>
        <dbReference type="ARBA" id="ARBA00023136"/>
    </source>
</evidence>
<keyword evidence="3 8" id="KW-0813">Transport</keyword>
<dbReference type="PANTHER" id="PTHR38438:SF1">
    <property type="entry name" value="RIBOFLAVIN TRANSPORTER RIBU"/>
    <property type="match status" value="1"/>
</dbReference>
<dbReference type="PIRSF" id="PIRSF037778">
    <property type="entry name" value="UCP037778_transp_RibU"/>
    <property type="match status" value="1"/>
</dbReference>
<comment type="subcellular location">
    <subcellularLocation>
        <location evidence="1">Cell membrane</location>
        <topology evidence="1">Multi-pass membrane protein</topology>
    </subcellularLocation>
</comment>
<accession>A0ABV2JGF8</accession>
<keyword evidence="11" id="KW-1185">Reference proteome</keyword>
<evidence type="ECO:0000313" key="11">
    <source>
        <dbReference type="Proteomes" id="UP001549037"/>
    </source>
</evidence>
<evidence type="ECO:0000256" key="3">
    <source>
        <dbReference type="ARBA" id="ARBA00022448"/>
    </source>
</evidence>
<organism evidence="10 11">
    <name type="scientific">Streptococcus porcorum</name>
    <dbReference type="NCBI Taxonomy" id="701526"/>
    <lineage>
        <taxon>Bacteria</taxon>
        <taxon>Bacillati</taxon>
        <taxon>Bacillota</taxon>
        <taxon>Bacilli</taxon>
        <taxon>Lactobacillales</taxon>
        <taxon>Streptococcaceae</taxon>
        <taxon>Streptococcus</taxon>
    </lineage>
</organism>
<keyword evidence="5 9" id="KW-0812">Transmembrane</keyword>
<comment type="caution">
    <text evidence="10">The sequence shown here is derived from an EMBL/GenBank/DDBJ whole genome shotgun (WGS) entry which is preliminary data.</text>
</comment>
<gene>
    <name evidence="10" type="ORF">ABID28_001514</name>
</gene>
<keyword evidence="6 9" id="KW-1133">Transmembrane helix</keyword>
<feature type="transmembrane region" description="Helical" evidence="9">
    <location>
        <begin position="7"/>
        <end position="28"/>
    </location>
</feature>
<feature type="transmembrane region" description="Helical" evidence="9">
    <location>
        <begin position="77"/>
        <end position="98"/>
    </location>
</feature>
<dbReference type="RefSeq" id="WP_354369549.1">
    <property type="nucleotide sequence ID" value="NZ_JBEPLN010000028.1"/>
</dbReference>
<comment type="similarity">
    <text evidence="2 8">Belongs to the prokaryotic riboflavin transporter (P-RFT) (TC 2.A.87) family.</text>
</comment>
<evidence type="ECO:0000256" key="1">
    <source>
        <dbReference type="ARBA" id="ARBA00004651"/>
    </source>
</evidence>
<proteinExistence type="inferred from homology"/>
<keyword evidence="7 8" id="KW-0472">Membrane</keyword>
<dbReference type="Proteomes" id="UP001549037">
    <property type="component" value="Unassembled WGS sequence"/>
</dbReference>
<evidence type="ECO:0000256" key="9">
    <source>
        <dbReference type="SAM" id="Phobius"/>
    </source>
</evidence>
<evidence type="ECO:0000256" key="6">
    <source>
        <dbReference type="ARBA" id="ARBA00022989"/>
    </source>
</evidence>
<evidence type="ECO:0000256" key="5">
    <source>
        <dbReference type="ARBA" id="ARBA00022692"/>
    </source>
</evidence>
<dbReference type="InterPro" id="IPR024529">
    <property type="entry name" value="ECF_trnsprt_substrate-spec"/>
</dbReference>
<evidence type="ECO:0000313" key="10">
    <source>
        <dbReference type="EMBL" id="MET3634853.1"/>
    </source>
</evidence>
<dbReference type="Pfam" id="PF12822">
    <property type="entry name" value="ECF_trnsprt"/>
    <property type="match status" value="1"/>
</dbReference>